<proteinExistence type="predicted"/>
<comment type="caution">
    <text evidence="3">The sequence shown here is derived from an EMBL/GenBank/DDBJ whole genome shotgun (WGS) entry which is preliminary data.</text>
</comment>
<reference evidence="3 4" key="1">
    <citation type="submission" date="2020-08" db="EMBL/GenBank/DDBJ databases">
        <title>Genomic Encyclopedia of Type Strains, Phase IV (KMG-IV): sequencing the most valuable type-strain genomes for metagenomic binning, comparative biology and taxonomic classification.</title>
        <authorList>
            <person name="Goeker M."/>
        </authorList>
    </citation>
    <scope>NUCLEOTIDE SEQUENCE [LARGE SCALE GENOMIC DNA]</scope>
    <source>
        <strain evidence="3 4">DSM 21458</strain>
    </source>
</reference>
<feature type="signal peptide" evidence="1">
    <location>
        <begin position="1"/>
        <end position="34"/>
    </location>
</feature>
<feature type="chain" id="PRO_5032629279" description="Tudor domain-containing protein" evidence="1">
    <location>
        <begin position="35"/>
        <end position="186"/>
    </location>
</feature>
<keyword evidence="4" id="KW-1185">Reference proteome</keyword>
<name>A0A841HZ27_9DEIO</name>
<protein>
    <recommendedName>
        <fullName evidence="2">Tudor domain-containing protein</fullName>
    </recommendedName>
</protein>
<accession>A0A841HZ27</accession>
<dbReference type="RefSeq" id="WP_183985837.1">
    <property type="nucleotide sequence ID" value="NZ_JACHHG010000004.1"/>
</dbReference>
<dbReference type="Gene3D" id="2.30.30.140">
    <property type="match status" value="1"/>
</dbReference>
<dbReference type="EMBL" id="JACHHG010000004">
    <property type="protein sequence ID" value="MBB6097924.1"/>
    <property type="molecule type" value="Genomic_DNA"/>
</dbReference>
<sequence>MQALEMQSGTWRARRSAAFLGVAVLLTASSVAWAADYRVGQQVQVQWHGQWFKATVIEIGSGSMQGKYKIRYEGYDSSWDEYVAPARIANLPPASAGGPAGHYVCMSYDLGAQQLRTQAEFRLNPDGTYQDLWNKKSGKWSLKAGAVFQFTGVLNNKAQATFLNRRNGMIVFDWGKNVKLDCYRQP</sequence>
<evidence type="ECO:0000256" key="1">
    <source>
        <dbReference type="SAM" id="SignalP"/>
    </source>
</evidence>
<evidence type="ECO:0000259" key="2">
    <source>
        <dbReference type="SMART" id="SM00333"/>
    </source>
</evidence>
<dbReference type="InterPro" id="IPR025995">
    <property type="entry name" value="Tudor-knot"/>
</dbReference>
<organism evidence="3 4">
    <name type="scientific">Deinobacterium chartae</name>
    <dbReference type="NCBI Taxonomy" id="521158"/>
    <lineage>
        <taxon>Bacteria</taxon>
        <taxon>Thermotogati</taxon>
        <taxon>Deinococcota</taxon>
        <taxon>Deinococci</taxon>
        <taxon>Deinococcales</taxon>
        <taxon>Deinococcaceae</taxon>
        <taxon>Deinobacterium</taxon>
    </lineage>
</organism>
<feature type="domain" description="Tudor" evidence="2">
    <location>
        <begin position="35"/>
        <end position="96"/>
    </location>
</feature>
<evidence type="ECO:0000313" key="3">
    <source>
        <dbReference type="EMBL" id="MBB6097924.1"/>
    </source>
</evidence>
<dbReference type="AlphaFoldDB" id="A0A841HZ27"/>
<gene>
    <name evidence="3" type="ORF">HNR42_001347</name>
</gene>
<dbReference type="SMART" id="SM00333">
    <property type="entry name" value="TUDOR"/>
    <property type="match status" value="1"/>
</dbReference>
<dbReference type="Pfam" id="PF11717">
    <property type="entry name" value="Tudor-knot"/>
    <property type="match status" value="1"/>
</dbReference>
<dbReference type="InterPro" id="IPR002999">
    <property type="entry name" value="Tudor"/>
</dbReference>
<dbReference type="InterPro" id="IPR016197">
    <property type="entry name" value="Chromo-like_dom_sf"/>
</dbReference>
<dbReference type="SUPFAM" id="SSF54160">
    <property type="entry name" value="Chromo domain-like"/>
    <property type="match status" value="1"/>
</dbReference>
<keyword evidence="1" id="KW-0732">Signal</keyword>
<evidence type="ECO:0000313" key="4">
    <source>
        <dbReference type="Proteomes" id="UP000569951"/>
    </source>
</evidence>
<dbReference type="Proteomes" id="UP000569951">
    <property type="component" value="Unassembled WGS sequence"/>
</dbReference>